<organism evidence="1 2">
    <name type="scientific">Elysia crispata</name>
    <name type="common">lettuce slug</name>
    <dbReference type="NCBI Taxonomy" id="231223"/>
    <lineage>
        <taxon>Eukaryota</taxon>
        <taxon>Metazoa</taxon>
        <taxon>Spiralia</taxon>
        <taxon>Lophotrochozoa</taxon>
        <taxon>Mollusca</taxon>
        <taxon>Gastropoda</taxon>
        <taxon>Heterobranchia</taxon>
        <taxon>Euthyneura</taxon>
        <taxon>Panpulmonata</taxon>
        <taxon>Sacoglossa</taxon>
        <taxon>Placobranchoidea</taxon>
        <taxon>Plakobranchidae</taxon>
        <taxon>Elysia</taxon>
    </lineage>
</organism>
<dbReference type="AlphaFoldDB" id="A0AAE1BG97"/>
<dbReference type="Proteomes" id="UP001283361">
    <property type="component" value="Unassembled WGS sequence"/>
</dbReference>
<keyword evidence="2" id="KW-1185">Reference proteome</keyword>
<proteinExistence type="predicted"/>
<comment type="caution">
    <text evidence="1">The sequence shown here is derived from an EMBL/GenBank/DDBJ whole genome shotgun (WGS) entry which is preliminary data.</text>
</comment>
<gene>
    <name evidence="1" type="ORF">RRG08_040774</name>
</gene>
<evidence type="ECO:0000313" key="1">
    <source>
        <dbReference type="EMBL" id="KAK3804267.1"/>
    </source>
</evidence>
<dbReference type="EMBL" id="JAWDGP010000029">
    <property type="protein sequence ID" value="KAK3804267.1"/>
    <property type="molecule type" value="Genomic_DNA"/>
</dbReference>
<protein>
    <submittedName>
        <fullName evidence="1">Uncharacterized protein</fullName>
    </submittedName>
</protein>
<name>A0AAE1BG97_9GAST</name>
<sequence length="89" mass="9740">MEARPHPQTSSHHAAHKVCTVYDDLLTVRITLILVFYFSTKLVVRTAWCAELASVTLQCAAVSKIANFLKSVQPSQVQEGLSLSMTPGP</sequence>
<evidence type="ECO:0000313" key="2">
    <source>
        <dbReference type="Proteomes" id="UP001283361"/>
    </source>
</evidence>
<reference evidence="1" key="1">
    <citation type="journal article" date="2023" name="G3 (Bethesda)">
        <title>A reference genome for the long-term kleptoplast-retaining sea slug Elysia crispata morphotype clarki.</title>
        <authorList>
            <person name="Eastman K.E."/>
            <person name="Pendleton A.L."/>
            <person name="Shaikh M.A."/>
            <person name="Suttiyut T."/>
            <person name="Ogas R."/>
            <person name="Tomko P."/>
            <person name="Gavelis G."/>
            <person name="Widhalm J.R."/>
            <person name="Wisecaver J.H."/>
        </authorList>
    </citation>
    <scope>NUCLEOTIDE SEQUENCE</scope>
    <source>
        <strain evidence="1">ECLA1</strain>
    </source>
</reference>
<accession>A0AAE1BG97</accession>